<evidence type="ECO:0000313" key="2">
    <source>
        <dbReference type="EMBL" id="KEQ65101.1"/>
    </source>
</evidence>
<dbReference type="STRING" id="1043003.A0A074WRQ8"/>
<dbReference type="GeneID" id="63913886"/>
<dbReference type="RefSeq" id="XP_040882124.1">
    <property type="nucleotide sequence ID" value="XM_041020513.1"/>
</dbReference>
<gene>
    <name evidence="2" type="ORF">M437DRAFT_42114</name>
</gene>
<dbReference type="EMBL" id="KL584827">
    <property type="protein sequence ID" value="KEQ65101.1"/>
    <property type="molecule type" value="Genomic_DNA"/>
</dbReference>
<proteinExistence type="predicted"/>
<dbReference type="HOGENOM" id="CLU_579969_0_0_1"/>
<sequence length="471" mass="53108">MNRIDNLSPKLLCDIIGLAATTQPFSYKIHLSSYAAVSRKWQQLVEPKQFNSIRMTNDDIDTFASVFGNDTTGEHRKASLQQLFLRVYSSYRSIKPRTESTIEERRNEVVANDTVFTKSLQSLFGALQSWSLEHSLVLYLFVPTKDSDGVFACRTEPHILDLESLPLVSCIEKFVSTSQMCLLTETLVGIASRLPNLRHVEWQIADGDGLIQRRQNRSDFANQLLALETLCPLLTTLEFIFRSPFPSRSPITEVPSVLLPYASIDHLCVSLRKLCQSMQRVVLTNLPISSQLFWPLQNDDEAGEEVEPFWPKLTHFDLEFSICAAEGGLWTDFLTLPSCSCRAGPTNIPTPDEKQQPERPAHTTEAPSPPWPSEELEDLLLVIAKAIARMPLLQVFSARVGKSSWRETLDLEDHGFGMRYSSPVEGETGIDGAILAKRLEWTAPSEWRMSSTLEEQWRSILGDTGVVEYLV</sequence>
<feature type="region of interest" description="Disordered" evidence="1">
    <location>
        <begin position="347"/>
        <end position="372"/>
    </location>
</feature>
<dbReference type="AlphaFoldDB" id="A0A074WRQ8"/>
<evidence type="ECO:0000313" key="3">
    <source>
        <dbReference type="Proteomes" id="UP000030672"/>
    </source>
</evidence>
<keyword evidence="3" id="KW-1185">Reference proteome</keyword>
<name>A0A074WRQ8_AURM1</name>
<accession>A0A074WRQ8</accession>
<evidence type="ECO:0000256" key="1">
    <source>
        <dbReference type="SAM" id="MobiDB-lite"/>
    </source>
</evidence>
<feature type="compositionally biased region" description="Basic and acidic residues" evidence="1">
    <location>
        <begin position="351"/>
        <end position="362"/>
    </location>
</feature>
<protein>
    <recommendedName>
        <fullName evidence="4">F-box domain-containing protein</fullName>
    </recommendedName>
</protein>
<organism evidence="2 3">
    <name type="scientific">Aureobasidium melanogenum (strain CBS 110374)</name>
    <name type="common">Aureobasidium pullulans var. melanogenum</name>
    <dbReference type="NCBI Taxonomy" id="1043003"/>
    <lineage>
        <taxon>Eukaryota</taxon>
        <taxon>Fungi</taxon>
        <taxon>Dikarya</taxon>
        <taxon>Ascomycota</taxon>
        <taxon>Pezizomycotina</taxon>
        <taxon>Dothideomycetes</taxon>
        <taxon>Dothideomycetidae</taxon>
        <taxon>Dothideales</taxon>
        <taxon>Saccotheciaceae</taxon>
        <taxon>Aureobasidium</taxon>
    </lineage>
</organism>
<evidence type="ECO:0008006" key="4">
    <source>
        <dbReference type="Google" id="ProtNLM"/>
    </source>
</evidence>
<reference evidence="2 3" key="1">
    <citation type="journal article" date="2014" name="BMC Genomics">
        <title>Genome sequencing of four Aureobasidium pullulans varieties: biotechnological potential, stress tolerance, and description of new species.</title>
        <authorList>
            <person name="Gostin Ar C."/>
            <person name="Ohm R.A."/>
            <person name="Kogej T."/>
            <person name="Sonjak S."/>
            <person name="Turk M."/>
            <person name="Zajc J."/>
            <person name="Zalar P."/>
            <person name="Grube M."/>
            <person name="Sun H."/>
            <person name="Han J."/>
            <person name="Sharma A."/>
            <person name="Chiniquy J."/>
            <person name="Ngan C.Y."/>
            <person name="Lipzen A."/>
            <person name="Barry K."/>
            <person name="Grigoriev I.V."/>
            <person name="Gunde-Cimerman N."/>
        </authorList>
    </citation>
    <scope>NUCLEOTIDE SEQUENCE [LARGE SCALE GENOMIC DNA]</scope>
    <source>
        <strain evidence="2 3">CBS 110374</strain>
    </source>
</reference>
<dbReference type="Proteomes" id="UP000030672">
    <property type="component" value="Unassembled WGS sequence"/>
</dbReference>